<dbReference type="AlphaFoldDB" id="A0AA38Y4G4"/>
<dbReference type="Proteomes" id="UP001172681">
    <property type="component" value="Unassembled WGS sequence"/>
</dbReference>
<dbReference type="InterPro" id="IPR011051">
    <property type="entry name" value="RmlC_Cupin_sf"/>
</dbReference>
<dbReference type="EMBL" id="JAPDRN010000035">
    <property type="protein sequence ID" value="KAJ9634981.1"/>
    <property type="molecule type" value="Genomic_DNA"/>
</dbReference>
<dbReference type="Pfam" id="PF07883">
    <property type="entry name" value="Cupin_2"/>
    <property type="match status" value="1"/>
</dbReference>
<name>A0AA38Y4G4_9EURO</name>
<feature type="domain" description="Cupin type-2" evidence="1">
    <location>
        <begin position="65"/>
        <end position="122"/>
    </location>
</feature>
<dbReference type="Gene3D" id="2.60.120.10">
    <property type="entry name" value="Jelly Rolls"/>
    <property type="match status" value="1"/>
</dbReference>
<evidence type="ECO:0000259" key="1">
    <source>
        <dbReference type="Pfam" id="PF07883"/>
    </source>
</evidence>
<sequence length="153" mass="16670">MSSYTSNVSIKKRDTTIKAPISPITQHGRAEGAASISSEAFGTFVGQVWLDPMLKSGDDITVVNVNFQPGARTNWHRHDKGQLLKVTAGSGWVCDQGQKPKRISVGDVIWCQPGGIHWHGADDGSYMVHEAVSLGGIDWYDPVTEEEYAKKTA</sequence>
<accession>A0AA38Y4G4</accession>
<dbReference type="InterPro" id="IPR013096">
    <property type="entry name" value="Cupin_2"/>
</dbReference>
<comment type="caution">
    <text evidence="2">The sequence shown here is derived from an EMBL/GenBank/DDBJ whole genome shotgun (WGS) entry which is preliminary data.</text>
</comment>
<dbReference type="InterPro" id="IPR014710">
    <property type="entry name" value="RmlC-like_jellyroll"/>
</dbReference>
<protein>
    <recommendedName>
        <fullName evidence="1">Cupin type-2 domain-containing protein</fullName>
    </recommendedName>
</protein>
<reference evidence="2" key="1">
    <citation type="submission" date="2022-10" db="EMBL/GenBank/DDBJ databases">
        <title>Culturing micro-colonial fungi from biological soil crusts in the Mojave desert and describing Neophaeococcomyces mojavensis, and introducing the new genera and species Taxawa tesnikishii.</title>
        <authorList>
            <person name="Kurbessoian T."/>
            <person name="Stajich J.E."/>
        </authorList>
    </citation>
    <scope>NUCLEOTIDE SEQUENCE</scope>
    <source>
        <strain evidence="2">TK_35</strain>
    </source>
</reference>
<gene>
    <name evidence="2" type="ORF">H2204_005936</name>
</gene>
<dbReference type="CDD" id="cd02233">
    <property type="entry name" value="cupin_HNL-like"/>
    <property type="match status" value="1"/>
</dbReference>
<dbReference type="SUPFAM" id="SSF51182">
    <property type="entry name" value="RmlC-like cupins"/>
    <property type="match status" value="1"/>
</dbReference>
<keyword evidence="3" id="KW-1185">Reference proteome</keyword>
<dbReference type="PANTHER" id="PTHR43698:SF1">
    <property type="entry name" value="BLL4564 PROTEIN"/>
    <property type="match status" value="1"/>
</dbReference>
<evidence type="ECO:0000313" key="3">
    <source>
        <dbReference type="Proteomes" id="UP001172681"/>
    </source>
</evidence>
<dbReference type="PANTHER" id="PTHR43698">
    <property type="entry name" value="RIBD C-TERMINAL DOMAIN CONTAINING PROTEIN"/>
    <property type="match status" value="1"/>
</dbReference>
<organism evidence="2 3">
    <name type="scientific">Knufia peltigerae</name>
    <dbReference type="NCBI Taxonomy" id="1002370"/>
    <lineage>
        <taxon>Eukaryota</taxon>
        <taxon>Fungi</taxon>
        <taxon>Dikarya</taxon>
        <taxon>Ascomycota</taxon>
        <taxon>Pezizomycotina</taxon>
        <taxon>Eurotiomycetes</taxon>
        <taxon>Chaetothyriomycetidae</taxon>
        <taxon>Chaetothyriales</taxon>
        <taxon>Trichomeriaceae</taxon>
        <taxon>Knufia</taxon>
    </lineage>
</organism>
<dbReference type="InterPro" id="IPR047263">
    <property type="entry name" value="HNL-like_cupin"/>
</dbReference>
<proteinExistence type="predicted"/>
<evidence type="ECO:0000313" key="2">
    <source>
        <dbReference type="EMBL" id="KAJ9634981.1"/>
    </source>
</evidence>